<keyword evidence="6" id="KW-1185">Reference proteome</keyword>
<reference evidence="6" key="2">
    <citation type="submission" date="2019-02" db="EMBL/GenBank/DDBJ databases">
        <title>Opniocepnalus argus Var Kimnra genome.</title>
        <authorList>
            <person name="Zhou C."/>
            <person name="Xiao S."/>
        </authorList>
    </citation>
    <scope>NUCLEOTIDE SEQUENCE [LARGE SCALE GENOMIC DNA]</scope>
</reference>
<keyword evidence="2" id="KW-0805">Transcription regulation</keyword>
<comment type="function">
    <text evidence="2">Component of the Mediator complex, a coactivator involved in the regulated transcription of nearly all RNA polymerase II-dependent genes. Mediator functions as a bridge to convey information from gene-specific regulatory proteins to the basal RNA polymerase II transcription machinery. Mediator is recruited to promoters by direct interactions with regulatory proteins and serves as a scaffold for the assembly of a functional preinitiation complex with RNA polymerase II and the general transcription factors.</text>
</comment>
<comment type="subunit">
    <text evidence="2">Component of the Mediator complex.</text>
</comment>
<dbReference type="EMBL" id="CM015726">
    <property type="protein sequence ID" value="KAF3699662.1"/>
    <property type="molecule type" value="Genomic_DNA"/>
</dbReference>
<accession>A0A6G1QAU6</accession>
<dbReference type="Pfam" id="PF09606">
    <property type="entry name" value="Med15_N"/>
    <property type="match status" value="1"/>
</dbReference>
<organism evidence="5 6">
    <name type="scientific">Channa argus</name>
    <name type="common">Northern snakehead</name>
    <name type="synonym">Ophicephalus argus</name>
    <dbReference type="NCBI Taxonomy" id="215402"/>
    <lineage>
        <taxon>Eukaryota</taxon>
        <taxon>Metazoa</taxon>
        <taxon>Chordata</taxon>
        <taxon>Craniata</taxon>
        <taxon>Vertebrata</taxon>
        <taxon>Euteleostomi</taxon>
        <taxon>Actinopterygii</taxon>
        <taxon>Neopterygii</taxon>
        <taxon>Teleostei</taxon>
        <taxon>Neoteleostei</taxon>
        <taxon>Acanthomorphata</taxon>
        <taxon>Anabantaria</taxon>
        <taxon>Anabantiformes</taxon>
        <taxon>Channoidei</taxon>
        <taxon>Channidae</taxon>
        <taxon>Channa</taxon>
    </lineage>
</organism>
<reference evidence="5 6" key="1">
    <citation type="submission" date="2019-02" db="EMBL/GenBank/DDBJ databases">
        <title>Opniocepnalus argus genome.</title>
        <authorList>
            <person name="Zhou C."/>
            <person name="Xiao S."/>
        </authorList>
    </citation>
    <scope>NUCLEOTIDE SEQUENCE [LARGE SCALE GENOMIC DNA]</scope>
    <source>
        <strain evidence="5">OARG1902GOOAL</strain>
        <tissue evidence="5">Muscle</tissue>
    </source>
</reference>
<comment type="similarity">
    <text evidence="2">Belongs to the Mediator complex subunit 15 family.</text>
</comment>
<dbReference type="Gene3D" id="1.10.246.20">
    <property type="entry name" value="Coactivator CBP, KIX domain"/>
    <property type="match status" value="1"/>
</dbReference>
<feature type="compositionally biased region" description="Low complexity" evidence="3">
    <location>
        <begin position="66"/>
        <end position="76"/>
    </location>
</feature>
<dbReference type="InterPro" id="IPR036529">
    <property type="entry name" value="KIX_dom_sf"/>
</dbReference>
<name>A0A6G1QAU6_CHAAH</name>
<evidence type="ECO:0000259" key="4">
    <source>
        <dbReference type="Pfam" id="PF09606"/>
    </source>
</evidence>
<gene>
    <name evidence="2" type="primary">MED15</name>
    <name evidence="5" type="ORF">EXN66_Car015349</name>
</gene>
<feature type="region of interest" description="Disordered" evidence="3">
    <location>
        <begin position="100"/>
        <end position="119"/>
    </location>
</feature>
<evidence type="ECO:0000313" key="5">
    <source>
        <dbReference type="EMBL" id="KAF3699662.1"/>
    </source>
</evidence>
<dbReference type="Proteomes" id="UP000503349">
    <property type="component" value="Chromosome 15"/>
</dbReference>
<feature type="domain" description="Mediator of RNA polymerase II transcription subunit 15 N-terminal" evidence="4">
    <location>
        <begin position="7"/>
        <end position="53"/>
    </location>
</feature>
<dbReference type="GO" id="GO:0003712">
    <property type="term" value="F:transcription coregulator activity"/>
    <property type="evidence" value="ECO:0007669"/>
    <property type="project" value="InterPro"/>
</dbReference>
<feature type="region of interest" description="Disordered" evidence="3">
    <location>
        <begin position="57"/>
        <end position="83"/>
    </location>
</feature>
<keyword evidence="1 2" id="KW-0539">Nucleus</keyword>
<protein>
    <recommendedName>
        <fullName evidence="2">Mediator of RNA polymerase II transcription subunit 15</fullName>
    </recommendedName>
    <alternativeName>
        <fullName evidence="2">Mediator complex subunit 15</fullName>
    </alternativeName>
</protein>
<keyword evidence="2" id="KW-0010">Activator</keyword>
<keyword evidence="2" id="KW-0804">Transcription</keyword>
<proteinExistence type="inferred from homology"/>
<evidence type="ECO:0000313" key="6">
    <source>
        <dbReference type="Proteomes" id="UP000503349"/>
    </source>
</evidence>
<dbReference type="InterPro" id="IPR019087">
    <property type="entry name" value="Med15_N"/>
</dbReference>
<sequence>MEVPGPDSDWRSPQFRQKVVDEIEEAMRKAGMAHADSSADMENHVYFKAKTRMTSAQHVPMSSLSQQQQQVRQTFQLPGPKKSQKNKLVLFLEYQAMEQKSDHNRIVGAEHSNNHAKHP</sequence>
<comment type="subcellular location">
    <subcellularLocation>
        <location evidence="2">Nucleus</location>
    </subcellularLocation>
</comment>
<evidence type="ECO:0000256" key="3">
    <source>
        <dbReference type="SAM" id="MobiDB-lite"/>
    </source>
</evidence>
<dbReference type="AlphaFoldDB" id="A0A6G1QAU6"/>
<dbReference type="GO" id="GO:0006355">
    <property type="term" value="P:regulation of DNA-templated transcription"/>
    <property type="evidence" value="ECO:0007669"/>
    <property type="project" value="InterPro"/>
</dbReference>
<evidence type="ECO:0000256" key="1">
    <source>
        <dbReference type="ARBA" id="ARBA00023242"/>
    </source>
</evidence>
<evidence type="ECO:0000256" key="2">
    <source>
        <dbReference type="RuleBase" id="RU364148"/>
    </source>
</evidence>
<dbReference type="GO" id="GO:0005654">
    <property type="term" value="C:nucleoplasm"/>
    <property type="evidence" value="ECO:0007669"/>
    <property type="project" value="UniProtKB-ARBA"/>
</dbReference>